<proteinExistence type="predicted"/>
<gene>
    <name evidence="1" type="ORF">L7E55_14260</name>
</gene>
<dbReference type="InterPro" id="IPR025855">
    <property type="entry name" value="Replic_Relax"/>
</dbReference>
<protein>
    <submittedName>
        <fullName evidence="1">Replication-relaxation family protein</fullName>
    </submittedName>
</protein>
<dbReference type="AlphaFoldDB" id="A0A9X4JUM0"/>
<evidence type="ECO:0000313" key="1">
    <source>
        <dbReference type="EMBL" id="MDF9409505.1"/>
    </source>
</evidence>
<dbReference type="Pfam" id="PF13814">
    <property type="entry name" value="Replic_Relax"/>
    <property type="match status" value="1"/>
</dbReference>
<name>A0A9X4JUM0_9FIRM</name>
<comment type="caution">
    <text evidence="1">The sequence shown here is derived from an EMBL/GenBank/DDBJ whole genome shotgun (WGS) entry which is preliminary data.</text>
</comment>
<dbReference type="RefSeq" id="WP_277444976.1">
    <property type="nucleotide sequence ID" value="NZ_JAKOAV010000032.1"/>
</dbReference>
<sequence>MAKITKAKQLTDRDKSILTDLARCRVLSSSQIKNAYWPEAKERTCLERLERLQKAGFVKVQTIPGEKAGRYLKVFCLDDKGKKWATGPECGFDRKTIFVHPGKSNEILHQVRTNSVYYRLSSNERATYKIGDVIEIERKVYKGGGGVEIPDAAFVNDEGDEVYVEADTGSYTGRQVKQKVSSFGGKRTIWVCPAGRKGFLARHGAEGEFFTYSTAS</sequence>
<accession>A0A9X4JUM0</accession>
<keyword evidence="2" id="KW-1185">Reference proteome</keyword>
<evidence type="ECO:0000313" key="2">
    <source>
        <dbReference type="Proteomes" id="UP001154312"/>
    </source>
</evidence>
<dbReference type="Proteomes" id="UP001154312">
    <property type="component" value="Unassembled WGS sequence"/>
</dbReference>
<dbReference type="EMBL" id="JAKOAV010000032">
    <property type="protein sequence ID" value="MDF9409505.1"/>
    <property type="molecule type" value="Genomic_DNA"/>
</dbReference>
<reference evidence="1" key="1">
    <citation type="submission" date="2022-02" db="EMBL/GenBank/DDBJ databases">
        <authorList>
            <person name="Leng L."/>
        </authorList>
    </citation>
    <scope>NUCLEOTIDE SEQUENCE</scope>
    <source>
        <strain evidence="1">JI</strain>
    </source>
</reference>
<organism evidence="1 2">
    <name type="scientific">Pelotomaculum isophthalicicum JI</name>
    <dbReference type="NCBI Taxonomy" id="947010"/>
    <lineage>
        <taxon>Bacteria</taxon>
        <taxon>Bacillati</taxon>
        <taxon>Bacillota</taxon>
        <taxon>Clostridia</taxon>
        <taxon>Eubacteriales</taxon>
        <taxon>Desulfotomaculaceae</taxon>
        <taxon>Pelotomaculum</taxon>
    </lineage>
</organism>